<feature type="transmembrane region" description="Helical" evidence="6">
    <location>
        <begin position="49"/>
        <end position="69"/>
    </location>
</feature>
<evidence type="ECO:0000256" key="6">
    <source>
        <dbReference type="SAM" id="Phobius"/>
    </source>
</evidence>
<evidence type="ECO:0000256" key="1">
    <source>
        <dbReference type="ARBA" id="ARBA00004141"/>
    </source>
</evidence>
<proteinExistence type="predicted"/>
<protein>
    <submittedName>
        <fullName evidence="7">Uncharacterized protein</fullName>
    </submittedName>
</protein>
<dbReference type="Pfam" id="PF03619">
    <property type="entry name" value="Solute_trans_a"/>
    <property type="match status" value="1"/>
</dbReference>
<evidence type="ECO:0000256" key="2">
    <source>
        <dbReference type="ARBA" id="ARBA00022692"/>
    </source>
</evidence>
<evidence type="ECO:0000256" key="3">
    <source>
        <dbReference type="ARBA" id="ARBA00022989"/>
    </source>
</evidence>
<sequence>MATIVEEEPLFYIVMLSIGSFFALGSIIIAVILILQHFIHYNKPNHQKYIVRIIMIAPIYAIHSLLSLYFKRQFWALFFDISRDCYEAYVLYCFFKLLICFLGGEEAMKELLNRKDTQPLTWPLGYFFSFTPKKSFYRLSLGLILQYAIIKPTLAIVAAILFYNNKYLDGDFSISQGYLWITVINNISVLIALYFLVMFYEVFQNELSPHSPILKFLVIKSVVFFLFWQTVIITVLIWFDALPKSEVYSSEHIGYFINDFLVCIEMFITSIAMGICFSYSDYVIDKSTHDEILGDGQRSGSGRGVGRNLKISSKIKNIKYNFNRYRHNIGDGISDIHNPKDIILDTIMVTKLSNKNNNNYDNNNNINNGIIDDNNNNNSDNNNNNNNNNINKNNNNINNENNIDSLEYFNFVDLNKNEKEKQSKSKYFKIKMPESDQSSLINLDQCVSPSMLSYSNNIQLNGASNNNNNNQFESIDINSVDTKKNENDAILFTF</sequence>
<feature type="region of interest" description="Disordered" evidence="5">
    <location>
        <begin position="371"/>
        <end position="396"/>
    </location>
</feature>
<feature type="transmembrane region" description="Helical" evidence="6">
    <location>
        <begin position="259"/>
        <end position="279"/>
    </location>
</feature>
<evidence type="ECO:0000313" key="8">
    <source>
        <dbReference type="Proteomes" id="UP001344447"/>
    </source>
</evidence>
<keyword evidence="3 6" id="KW-1133">Transmembrane helix</keyword>
<name>A0AAN7YYV4_9MYCE</name>
<keyword evidence="2 6" id="KW-0812">Transmembrane</keyword>
<evidence type="ECO:0000256" key="5">
    <source>
        <dbReference type="SAM" id="MobiDB-lite"/>
    </source>
</evidence>
<comment type="subcellular location">
    <subcellularLocation>
        <location evidence="1">Membrane</location>
        <topology evidence="1">Multi-pass membrane protein</topology>
    </subcellularLocation>
</comment>
<dbReference type="PANTHER" id="PTHR23423">
    <property type="entry name" value="ORGANIC SOLUTE TRANSPORTER-RELATED"/>
    <property type="match status" value="1"/>
</dbReference>
<comment type="caution">
    <text evidence="7">The sequence shown here is derived from an EMBL/GenBank/DDBJ whole genome shotgun (WGS) entry which is preliminary data.</text>
</comment>
<evidence type="ECO:0000256" key="4">
    <source>
        <dbReference type="ARBA" id="ARBA00023136"/>
    </source>
</evidence>
<accession>A0AAN7YYV4</accession>
<dbReference type="Proteomes" id="UP001344447">
    <property type="component" value="Unassembled WGS sequence"/>
</dbReference>
<feature type="transmembrane region" description="Helical" evidence="6">
    <location>
        <begin position="89"/>
        <end position="108"/>
    </location>
</feature>
<feature type="transmembrane region" description="Helical" evidence="6">
    <location>
        <begin position="178"/>
        <end position="197"/>
    </location>
</feature>
<keyword evidence="4 6" id="KW-0472">Membrane</keyword>
<dbReference type="EMBL" id="JAVFKY010000004">
    <property type="protein sequence ID" value="KAK5577700.1"/>
    <property type="molecule type" value="Genomic_DNA"/>
</dbReference>
<dbReference type="InterPro" id="IPR005178">
    <property type="entry name" value="Ostalpha/TMEM184C"/>
</dbReference>
<keyword evidence="8" id="KW-1185">Reference proteome</keyword>
<dbReference type="GO" id="GO:0016020">
    <property type="term" value="C:membrane"/>
    <property type="evidence" value="ECO:0007669"/>
    <property type="project" value="UniProtKB-SubCell"/>
</dbReference>
<feature type="transmembrane region" description="Helical" evidence="6">
    <location>
        <begin position="217"/>
        <end position="239"/>
    </location>
</feature>
<reference evidence="7 8" key="1">
    <citation type="submission" date="2023-11" db="EMBL/GenBank/DDBJ databases">
        <title>Dfirmibasis_genome.</title>
        <authorList>
            <person name="Edelbroek B."/>
            <person name="Kjellin J."/>
            <person name="Jerlstrom-Hultqvist J."/>
            <person name="Soderbom F."/>
        </authorList>
    </citation>
    <scope>NUCLEOTIDE SEQUENCE [LARGE SCALE GENOMIC DNA]</scope>
    <source>
        <strain evidence="7 8">TNS-C-14</strain>
    </source>
</reference>
<gene>
    <name evidence="7" type="ORF">RB653_002645</name>
</gene>
<dbReference type="SMART" id="SM01417">
    <property type="entry name" value="Solute_trans_a"/>
    <property type="match status" value="1"/>
</dbReference>
<organism evidence="7 8">
    <name type="scientific">Dictyostelium firmibasis</name>
    <dbReference type="NCBI Taxonomy" id="79012"/>
    <lineage>
        <taxon>Eukaryota</taxon>
        <taxon>Amoebozoa</taxon>
        <taxon>Evosea</taxon>
        <taxon>Eumycetozoa</taxon>
        <taxon>Dictyostelia</taxon>
        <taxon>Dictyosteliales</taxon>
        <taxon>Dictyosteliaceae</taxon>
        <taxon>Dictyostelium</taxon>
    </lineage>
</organism>
<dbReference type="AlphaFoldDB" id="A0AAN7YYV4"/>
<feature type="transmembrane region" description="Helical" evidence="6">
    <location>
        <begin position="139"/>
        <end position="163"/>
    </location>
</feature>
<evidence type="ECO:0000313" key="7">
    <source>
        <dbReference type="EMBL" id="KAK5577700.1"/>
    </source>
</evidence>
<feature type="transmembrane region" description="Helical" evidence="6">
    <location>
        <begin position="12"/>
        <end position="37"/>
    </location>
</feature>